<accession>A0AAV3ZVJ9</accession>
<dbReference type="Proteomes" id="UP000735302">
    <property type="component" value="Unassembled WGS sequence"/>
</dbReference>
<evidence type="ECO:0008006" key="5">
    <source>
        <dbReference type="Google" id="ProtNLM"/>
    </source>
</evidence>
<evidence type="ECO:0000313" key="4">
    <source>
        <dbReference type="Proteomes" id="UP000735302"/>
    </source>
</evidence>
<gene>
    <name evidence="3" type="ORF">PoB_002950100</name>
</gene>
<keyword evidence="4" id="KW-1185">Reference proteome</keyword>
<protein>
    <recommendedName>
        <fullName evidence="5">BZIP domain-containing protein</fullName>
    </recommendedName>
</protein>
<evidence type="ECO:0000313" key="3">
    <source>
        <dbReference type="EMBL" id="GFO02996.1"/>
    </source>
</evidence>
<reference evidence="3 4" key="1">
    <citation type="journal article" date="2021" name="Elife">
        <title>Chloroplast acquisition without the gene transfer in kleptoplastic sea slugs, Plakobranchus ocellatus.</title>
        <authorList>
            <person name="Maeda T."/>
            <person name="Takahashi S."/>
            <person name="Yoshida T."/>
            <person name="Shimamura S."/>
            <person name="Takaki Y."/>
            <person name="Nagai Y."/>
            <person name="Toyoda A."/>
            <person name="Suzuki Y."/>
            <person name="Arimoto A."/>
            <person name="Ishii H."/>
            <person name="Satoh N."/>
            <person name="Nishiyama T."/>
            <person name="Hasebe M."/>
            <person name="Maruyama T."/>
            <person name="Minagawa J."/>
            <person name="Obokata J."/>
            <person name="Shigenobu S."/>
        </authorList>
    </citation>
    <scope>NUCLEOTIDE SEQUENCE [LARGE SCALE GENOMIC DNA]</scope>
</reference>
<dbReference type="AlphaFoldDB" id="A0AAV3ZVJ9"/>
<feature type="region of interest" description="Disordered" evidence="2">
    <location>
        <begin position="1"/>
        <end position="31"/>
    </location>
</feature>
<comment type="caution">
    <text evidence="3">The sequence shown here is derived from an EMBL/GenBank/DDBJ whole genome shotgun (WGS) entry which is preliminary data.</text>
</comment>
<name>A0AAV3ZVJ9_9GAST</name>
<evidence type="ECO:0000256" key="1">
    <source>
        <dbReference type="SAM" id="Coils"/>
    </source>
</evidence>
<organism evidence="3 4">
    <name type="scientific">Plakobranchus ocellatus</name>
    <dbReference type="NCBI Taxonomy" id="259542"/>
    <lineage>
        <taxon>Eukaryota</taxon>
        <taxon>Metazoa</taxon>
        <taxon>Spiralia</taxon>
        <taxon>Lophotrochozoa</taxon>
        <taxon>Mollusca</taxon>
        <taxon>Gastropoda</taxon>
        <taxon>Heterobranchia</taxon>
        <taxon>Euthyneura</taxon>
        <taxon>Panpulmonata</taxon>
        <taxon>Sacoglossa</taxon>
        <taxon>Placobranchoidea</taxon>
        <taxon>Plakobranchidae</taxon>
        <taxon>Plakobranchus</taxon>
    </lineage>
</organism>
<sequence length="93" mass="11131">MKRRSLSQETPMLDEALLEDPSPVSTSNSKQLECNDVKQKLKKTRNKLYREREKFKRWQRQQLSLDDRRAIMIEELRNVLPSEIAGFVIEQRQ</sequence>
<proteinExistence type="predicted"/>
<evidence type="ECO:0000256" key="2">
    <source>
        <dbReference type="SAM" id="MobiDB-lite"/>
    </source>
</evidence>
<dbReference type="EMBL" id="BLXT01003701">
    <property type="protein sequence ID" value="GFO02996.1"/>
    <property type="molecule type" value="Genomic_DNA"/>
</dbReference>
<feature type="coiled-coil region" evidence="1">
    <location>
        <begin position="34"/>
        <end position="61"/>
    </location>
</feature>
<keyword evidence="1" id="KW-0175">Coiled coil</keyword>